<organism evidence="2 4">
    <name type="scientific">Agrobacterium larrymoorei</name>
    <dbReference type="NCBI Taxonomy" id="160699"/>
    <lineage>
        <taxon>Bacteria</taxon>
        <taxon>Pseudomonadati</taxon>
        <taxon>Pseudomonadota</taxon>
        <taxon>Alphaproteobacteria</taxon>
        <taxon>Hyphomicrobiales</taxon>
        <taxon>Rhizobiaceae</taxon>
        <taxon>Rhizobium/Agrobacterium group</taxon>
        <taxon>Agrobacterium</taxon>
    </lineage>
</organism>
<keyword evidence="3" id="KW-1185">Reference proteome</keyword>
<evidence type="ECO:0000313" key="4">
    <source>
        <dbReference type="Proteomes" id="UP001255601"/>
    </source>
</evidence>
<evidence type="ECO:0000313" key="1">
    <source>
        <dbReference type="EMBL" id="MDQ1185504.1"/>
    </source>
</evidence>
<dbReference type="Proteomes" id="UP001224781">
    <property type="component" value="Unassembled WGS sequence"/>
</dbReference>
<evidence type="ECO:0000313" key="2">
    <source>
        <dbReference type="EMBL" id="MDR6104619.1"/>
    </source>
</evidence>
<accession>A0AAJ2EU18</accession>
<proteinExistence type="predicted"/>
<reference evidence="2" key="1">
    <citation type="submission" date="2023-08" db="EMBL/GenBank/DDBJ databases">
        <title>Functional and genomic diversity of the sorghum phyllosphere microbiome.</title>
        <authorList>
            <person name="Shade A."/>
        </authorList>
    </citation>
    <scope>NUCLEOTIDE SEQUENCE</scope>
    <source>
        <strain evidence="2">SORGH_AS_0974</strain>
        <strain evidence="1 3">SORGH_AS_1126</strain>
    </source>
</reference>
<protein>
    <submittedName>
        <fullName evidence="2">Uncharacterized protein</fullName>
    </submittedName>
</protein>
<sequence length="35" mass="4076">MTATIPQNIYDRLESEWRQMREGGSQPKPSQSPKK</sequence>
<name>A0AAJ2EU18_9HYPH</name>
<gene>
    <name evidence="2" type="ORF">QE369_004816</name>
    <name evidence="1" type="ORF">QE408_002647</name>
</gene>
<comment type="caution">
    <text evidence="2">The sequence shown here is derived from an EMBL/GenBank/DDBJ whole genome shotgun (WGS) entry which is preliminary data.</text>
</comment>
<dbReference type="AlphaFoldDB" id="A0AAJ2EU18"/>
<evidence type="ECO:0000313" key="3">
    <source>
        <dbReference type="Proteomes" id="UP001224781"/>
    </source>
</evidence>
<dbReference type="EMBL" id="JAUTBL010000002">
    <property type="protein sequence ID" value="MDQ1185504.1"/>
    <property type="molecule type" value="Genomic_DNA"/>
</dbReference>
<dbReference type="EMBL" id="JAVIZC010000003">
    <property type="protein sequence ID" value="MDR6104619.1"/>
    <property type="molecule type" value="Genomic_DNA"/>
</dbReference>
<dbReference type="Proteomes" id="UP001255601">
    <property type="component" value="Unassembled WGS sequence"/>
</dbReference>